<gene>
    <name evidence="1" type="ORF">PSU4_50220</name>
</gene>
<evidence type="ECO:0000313" key="1">
    <source>
        <dbReference type="EMBL" id="GEL26068.1"/>
    </source>
</evidence>
<dbReference type="EMBL" id="BJVJ01000073">
    <property type="protein sequence ID" value="GEL26068.1"/>
    <property type="molecule type" value="Genomic_DNA"/>
</dbReference>
<keyword evidence="2" id="KW-1185">Reference proteome</keyword>
<evidence type="ECO:0000313" key="2">
    <source>
        <dbReference type="Proteomes" id="UP000321685"/>
    </source>
</evidence>
<reference evidence="1 2" key="1">
    <citation type="submission" date="2019-07" db="EMBL/GenBank/DDBJ databases">
        <title>Whole genome shotgun sequence of Pseudonocardia sulfidoxydans NBRC 16205.</title>
        <authorList>
            <person name="Hosoyama A."/>
            <person name="Uohara A."/>
            <person name="Ohji S."/>
            <person name="Ichikawa N."/>
        </authorList>
    </citation>
    <scope>NUCLEOTIDE SEQUENCE [LARGE SCALE GENOMIC DNA]</scope>
    <source>
        <strain evidence="1 2">NBRC 16205</strain>
    </source>
</reference>
<organism evidence="1 2">
    <name type="scientific">Pseudonocardia sulfidoxydans NBRC 16205</name>
    <dbReference type="NCBI Taxonomy" id="1223511"/>
    <lineage>
        <taxon>Bacteria</taxon>
        <taxon>Bacillati</taxon>
        <taxon>Actinomycetota</taxon>
        <taxon>Actinomycetes</taxon>
        <taxon>Pseudonocardiales</taxon>
        <taxon>Pseudonocardiaceae</taxon>
        <taxon>Pseudonocardia</taxon>
    </lineage>
</organism>
<comment type="caution">
    <text evidence="1">The sequence shown here is derived from an EMBL/GenBank/DDBJ whole genome shotgun (WGS) entry which is preliminary data.</text>
</comment>
<sequence length="107" mass="11793">MPRAAHDAAQSTVQGYAVDTGRGVLFFPDIAPALTFAVAGRMSHELALDWNAYKAAVTVKYCAQHGDERVLWLGDWAFPDDLSSLQNELRRFVDAVLSNPGRSTWVN</sequence>
<proteinExistence type="predicted"/>
<dbReference type="AlphaFoldDB" id="A0A511DSN2"/>
<accession>A0A511DSN2</accession>
<protein>
    <submittedName>
        <fullName evidence="1">Uncharacterized protein</fullName>
    </submittedName>
</protein>
<name>A0A511DSN2_9PSEU</name>
<dbReference type="Proteomes" id="UP000321685">
    <property type="component" value="Unassembled WGS sequence"/>
</dbReference>